<evidence type="ECO:0000313" key="1">
    <source>
        <dbReference type="EMBL" id="TLQ08818.1"/>
    </source>
</evidence>
<comment type="caution">
    <text evidence="1">The sequence shown here is derived from an EMBL/GenBank/DDBJ whole genome shotgun (WGS) entry which is preliminary data.</text>
</comment>
<accession>A0A5R9C6Q2</accession>
<dbReference type="AlphaFoldDB" id="A0A5R9C6Q2"/>
<evidence type="ECO:0000313" key="2">
    <source>
        <dbReference type="Proteomes" id="UP000307201"/>
    </source>
</evidence>
<dbReference type="EMBL" id="VBTE01000005">
    <property type="protein sequence ID" value="TLQ08818.1"/>
    <property type="molecule type" value="Genomic_DNA"/>
</dbReference>
<name>A0A5R9C6Q2_9LACT</name>
<proteinExistence type="predicted"/>
<dbReference type="RefSeq" id="WP_138470982.1">
    <property type="nucleotide sequence ID" value="NZ_VBTE01000005.1"/>
</dbReference>
<dbReference type="Proteomes" id="UP000307201">
    <property type="component" value="Unassembled WGS sequence"/>
</dbReference>
<dbReference type="OrthoDB" id="2974248at2"/>
<reference evidence="1 2" key="1">
    <citation type="submission" date="2019-05" db="EMBL/GenBank/DDBJ databases">
        <title>The metagenome of a microbial culture collection derived from dairy environment covers the genomic content of the human microbiome.</title>
        <authorList>
            <person name="Roder T."/>
            <person name="Wuthrich D."/>
            <person name="Sattari Z."/>
            <person name="Von Ah U."/>
            <person name="Bar C."/>
            <person name="Ronchi F."/>
            <person name="Macpherson A.J."/>
            <person name="Ganal-Vonarburg S.C."/>
            <person name="Bruggmann R."/>
            <person name="Vergeres G."/>
        </authorList>
    </citation>
    <scope>NUCLEOTIDE SEQUENCE [LARGE SCALE GENOMIC DNA]</scope>
    <source>
        <strain evidence="1 2">FAM 24235</strain>
    </source>
</reference>
<gene>
    <name evidence="1" type="ORF">FEZ48_02735</name>
</gene>
<protein>
    <submittedName>
        <fullName evidence="1">Uncharacterized protein</fullName>
    </submittedName>
</protein>
<organism evidence="1 2">
    <name type="scientific">Marinilactibacillus psychrotolerans</name>
    <dbReference type="NCBI Taxonomy" id="191770"/>
    <lineage>
        <taxon>Bacteria</taxon>
        <taxon>Bacillati</taxon>
        <taxon>Bacillota</taxon>
        <taxon>Bacilli</taxon>
        <taxon>Lactobacillales</taxon>
        <taxon>Carnobacteriaceae</taxon>
        <taxon>Marinilactibacillus</taxon>
    </lineage>
</organism>
<sequence>MDQAIRDFKYIEKLIKLKQENPQLEIMAAVDSEVVADDGHRWWTADFGDCSVDEVLLKDERVYVRSEDEDDLIHDEMDWVYGVDYSLDSERIDLLEAEAKECVNRMNWKKVILVQIGTAEMFTNAEN</sequence>